<protein>
    <submittedName>
        <fullName evidence="3">RND transporter</fullName>
    </submittedName>
</protein>
<dbReference type="EMBL" id="CP017707">
    <property type="protein sequence ID" value="AOZ49283.1"/>
    <property type="molecule type" value="Genomic_DNA"/>
</dbReference>
<dbReference type="GeneID" id="68840414"/>
<sequence length="463" mass="48879">MNRTTTPLKHGLSAIVIAAALAGCAVGPDYVKPKLDIPASFKEDGRWKTAEPQDAMPRGDWWTTFQDPTLNGLMDTLNKQSPTIAQAEAQYREAQAQLRQAQAGLFPSLSANASQSRGVSSPGAGTSNAYNLGLSASWEVDLWGGVRREVEAGKAKQQASEAQLAAIRLSSQAQLATAYLQLVVADRQLANLRDSEKALAEALKLTRNQFAAGIVGDDAVASAESQWHNAQAAVVDKRLTRAQLEHAIAAQLGQAPASFGLPPATETPHLPQIPAGLPSALLERRPDVAAAERNMAAANAQIGIAKAAFFPTLTLGASGGYRGSTLADWVTLPNRIWSIGPSLALTLFDAGLRSAQTDQAIASYDASVASYRQTVLAALQGVEDNLSAQSLLKEESGMQTASLAAAKRAETIAMNQYQAGTVAYLNVLSAQNARIAAENNLWTVVNRQYTGSVALIAALGGRW</sequence>
<dbReference type="RefSeq" id="WP_070978857.1">
    <property type="nucleotide sequence ID" value="NZ_CP017707.1"/>
</dbReference>
<feature type="signal peptide" evidence="2">
    <location>
        <begin position="1"/>
        <end position="22"/>
    </location>
</feature>
<dbReference type="SUPFAM" id="SSF56954">
    <property type="entry name" value="Outer membrane efflux proteins (OEP)"/>
    <property type="match status" value="1"/>
</dbReference>
<dbReference type="STRING" id="1108595.BKX93_04215"/>
<dbReference type="InterPro" id="IPR010131">
    <property type="entry name" value="MdtP/NodT-like"/>
</dbReference>
<dbReference type="Gene3D" id="1.20.1600.10">
    <property type="entry name" value="Outer membrane efflux proteins (OEP)"/>
    <property type="match status" value="1"/>
</dbReference>
<dbReference type="GO" id="GO:0015562">
    <property type="term" value="F:efflux transmembrane transporter activity"/>
    <property type="evidence" value="ECO:0007669"/>
    <property type="project" value="InterPro"/>
</dbReference>
<keyword evidence="2" id="KW-1134">Transmembrane beta strand</keyword>
<dbReference type="Proteomes" id="UP000178776">
    <property type="component" value="Chromosome"/>
</dbReference>
<accession>A0A1D9LDD6</accession>
<name>A0A1D9LDD6_9NEIS</name>
<keyword evidence="2" id="KW-0472">Membrane</keyword>
<dbReference type="KEGG" id="cvc:BKX93_04215"/>
<evidence type="ECO:0000256" key="1">
    <source>
        <dbReference type="ARBA" id="ARBA00007613"/>
    </source>
</evidence>
<dbReference type="PROSITE" id="PS51257">
    <property type="entry name" value="PROKAR_LIPOPROTEIN"/>
    <property type="match status" value="1"/>
</dbReference>
<keyword evidence="2" id="KW-0732">Signal</keyword>
<reference evidence="3 4" key="1">
    <citation type="submission" date="2016-10" db="EMBL/GenBank/DDBJ databases">
        <title>Chromobacterium muskegensis sp. nov., an insecticidal bacterium isolated from Sphagnum bogs.</title>
        <authorList>
            <person name="Sparks M.E."/>
            <person name="Blackburn M.B."/>
            <person name="Gundersen-Rindal D.E."/>
            <person name="Mitchell A."/>
            <person name="Farrar R."/>
            <person name="Kuhar D."/>
        </authorList>
    </citation>
    <scope>NUCLEOTIDE SEQUENCE [LARGE SCALE GENOMIC DNA]</scope>
    <source>
        <strain evidence="3 4">21-1</strain>
    </source>
</reference>
<dbReference type="PANTHER" id="PTHR30203:SF33">
    <property type="entry name" value="BLR4455 PROTEIN"/>
    <property type="match status" value="1"/>
</dbReference>
<organism evidence="3 4">
    <name type="scientific">Chromobacterium vaccinii</name>
    <dbReference type="NCBI Taxonomy" id="1108595"/>
    <lineage>
        <taxon>Bacteria</taxon>
        <taxon>Pseudomonadati</taxon>
        <taxon>Pseudomonadota</taxon>
        <taxon>Betaproteobacteria</taxon>
        <taxon>Neisseriales</taxon>
        <taxon>Chromobacteriaceae</taxon>
        <taxon>Chromobacterium</taxon>
    </lineage>
</organism>
<gene>
    <name evidence="3" type="ORF">BKX93_04215</name>
</gene>
<dbReference type="PANTHER" id="PTHR30203">
    <property type="entry name" value="OUTER MEMBRANE CATION EFFLUX PROTEIN"/>
    <property type="match status" value="1"/>
</dbReference>
<dbReference type="NCBIfam" id="TIGR01845">
    <property type="entry name" value="outer_NodT"/>
    <property type="match status" value="1"/>
</dbReference>
<keyword evidence="2" id="KW-0812">Transmembrane</keyword>
<evidence type="ECO:0000256" key="2">
    <source>
        <dbReference type="RuleBase" id="RU362097"/>
    </source>
</evidence>
<evidence type="ECO:0000313" key="4">
    <source>
        <dbReference type="Proteomes" id="UP000178776"/>
    </source>
</evidence>
<dbReference type="Gene3D" id="2.20.200.10">
    <property type="entry name" value="Outer membrane efflux proteins (OEP)"/>
    <property type="match status" value="1"/>
</dbReference>
<dbReference type="InterPro" id="IPR003423">
    <property type="entry name" value="OMP_efflux"/>
</dbReference>
<comment type="similarity">
    <text evidence="1 2">Belongs to the outer membrane factor (OMF) (TC 1.B.17) family.</text>
</comment>
<proteinExistence type="inferred from homology"/>
<dbReference type="GO" id="GO:0005886">
    <property type="term" value="C:plasma membrane"/>
    <property type="evidence" value="ECO:0007669"/>
    <property type="project" value="UniProtKB-SubCell"/>
</dbReference>
<dbReference type="Pfam" id="PF02321">
    <property type="entry name" value="OEP"/>
    <property type="match status" value="2"/>
</dbReference>
<dbReference type="AlphaFoldDB" id="A0A1D9LDD6"/>
<keyword evidence="2" id="KW-0449">Lipoprotein</keyword>
<feature type="chain" id="PRO_5009362579" evidence="2">
    <location>
        <begin position="23"/>
        <end position="463"/>
    </location>
</feature>
<evidence type="ECO:0000313" key="3">
    <source>
        <dbReference type="EMBL" id="AOZ49283.1"/>
    </source>
</evidence>
<keyword evidence="2" id="KW-0564">Palmitate</keyword>
<comment type="subcellular location">
    <subcellularLocation>
        <location evidence="2">Cell membrane</location>
        <topology evidence="2">Lipid-anchor</topology>
    </subcellularLocation>
</comment>